<comment type="caution">
    <text evidence="2">The sequence shown here is derived from an EMBL/GenBank/DDBJ whole genome shotgun (WGS) entry which is preliminary data.</text>
</comment>
<protein>
    <submittedName>
        <fullName evidence="2">Uncharacterized protein</fullName>
    </submittedName>
</protein>
<feature type="signal peptide" evidence="1">
    <location>
        <begin position="1"/>
        <end position="26"/>
    </location>
</feature>
<dbReference type="RefSeq" id="WP_206939126.1">
    <property type="nucleotide sequence ID" value="NZ_JAFLNF010000002.1"/>
</dbReference>
<keyword evidence="3" id="KW-1185">Reference proteome</keyword>
<sequence length="116" mass="12330">MPMFKTFAASTLAAAMLLLPATPAQAEGVVDFNRFLATPAGAAGLAAAVVGLGHCDTPLSWGAAWDDEIGDENNDHLFVACQYIDASDEEMYDKSVVAKFNFWDGKPTLASLTYLP</sequence>
<accession>A0A939EN42</accession>
<organism evidence="2 3">
    <name type="scientific">Roseibium limicola</name>
    <dbReference type="NCBI Taxonomy" id="2816037"/>
    <lineage>
        <taxon>Bacteria</taxon>
        <taxon>Pseudomonadati</taxon>
        <taxon>Pseudomonadota</taxon>
        <taxon>Alphaproteobacteria</taxon>
        <taxon>Hyphomicrobiales</taxon>
        <taxon>Stappiaceae</taxon>
        <taxon>Roseibium</taxon>
    </lineage>
</organism>
<evidence type="ECO:0000313" key="3">
    <source>
        <dbReference type="Proteomes" id="UP000664779"/>
    </source>
</evidence>
<evidence type="ECO:0000313" key="2">
    <source>
        <dbReference type="EMBL" id="MBO0344927.1"/>
    </source>
</evidence>
<keyword evidence="1" id="KW-0732">Signal</keyword>
<evidence type="ECO:0000256" key="1">
    <source>
        <dbReference type="SAM" id="SignalP"/>
    </source>
</evidence>
<proteinExistence type="predicted"/>
<dbReference type="EMBL" id="JAFLNF010000002">
    <property type="protein sequence ID" value="MBO0344927.1"/>
    <property type="molecule type" value="Genomic_DNA"/>
</dbReference>
<dbReference type="AlphaFoldDB" id="A0A939EN42"/>
<name>A0A939EN42_9HYPH</name>
<gene>
    <name evidence="2" type="ORF">J0X15_06845</name>
</gene>
<feature type="chain" id="PRO_5038140534" evidence="1">
    <location>
        <begin position="27"/>
        <end position="116"/>
    </location>
</feature>
<reference evidence="2" key="1">
    <citation type="submission" date="2021-03" db="EMBL/GenBank/DDBJ databases">
        <title>Roseibium sp. CAU 1637 isolated from Incheon.</title>
        <authorList>
            <person name="Kim W."/>
        </authorList>
    </citation>
    <scope>NUCLEOTIDE SEQUENCE</scope>
    <source>
        <strain evidence="2">CAU 1637</strain>
    </source>
</reference>
<dbReference type="Proteomes" id="UP000664779">
    <property type="component" value="Unassembled WGS sequence"/>
</dbReference>